<organism evidence="8 9">
    <name type="scientific">Treponema maltophilum ATCC 51939</name>
    <dbReference type="NCBI Taxonomy" id="1125699"/>
    <lineage>
        <taxon>Bacteria</taxon>
        <taxon>Pseudomonadati</taxon>
        <taxon>Spirochaetota</taxon>
        <taxon>Spirochaetia</taxon>
        <taxon>Spirochaetales</taxon>
        <taxon>Treponemataceae</taxon>
        <taxon>Treponema</taxon>
    </lineage>
</organism>
<dbReference type="PANTHER" id="PTHR13479:SF40">
    <property type="entry name" value="SMALL RIBOSOMAL SUBUNIT PROTEIN BS18M"/>
    <property type="match status" value="1"/>
</dbReference>
<evidence type="ECO:0000313" key="8">
    <source>
        <dbReference type="EMBL" id="EPF30814.1"/>
    </source>
</evidence>
<evidence type="ECO:0000256" key="6">
    <source>
        <dbReference type="RuleBase" id="RU003910"/>
    </source>
</evidence>
<dbReference type="RefSeq" id="WP_016525425.1">
    <property type="nucleotide sequence ID" value="NZ_KE332518.1"/>
</dbReference>
<dbReference type="InterPro" id="IPR001648">
    <property type="entry name" value="Ribosomal_bS18"/>
</dbReference>
<dbReference type="GO" id="GO:0070181">
    <property type="term" value="F:small ribosomal subunit rRNA binding"/>
    <property type="evidence" value="ECO:0007669"/>
    <property type="project" value="TreeGrafter"/>
</dbReference>
<comment type="similarity">
    <text evidence="1 5 6">Belongs to the bacterial ribosomal protein bS18 family.</text>
</comment>
<dbReference type="PATRIC" id="fig|1125699.3.peg.1158"/>
<feature type="region of interest" description="Disordered" evidence="7">
    <location>
        <begin position="1"/>
        <end position="20"/>
    </location>
</feature>
<evidence type="ECO:0000256" key="2">
    <source>
        <dbReference type="ARBA" id="ARBA00022980"/>
    </source>
</evidence>
<keyword evidence="3 5" id="KW-0687">Ribonucleoprotein</keyword>
<evidence type="ECO:0000256" key="4">
    <source>
        <dbReference type="ARBA" id="ARBA00035141"/>
    </source>
</evidence>
<keyword evidence="2 5" id="KW-0689">Ribosomal protein</keyword>
<dbReference type="NCBIfam" id="TIGR00165">
    <property type="entry name" value="S18"/>
    <property type="match status" value="1"/>
</dbReference>
<feature type="region of interest" description="Disordered" evidence="7">
    <location>
        <begin position="26"/>
        <end position="48"/>
    </location>
</feature>
<dbReference type="GO" id="GO:0003735">
    <property type="term" value="F:structural constituent of ribosome"/>
    <property type="evidence" value="ECO:0007669"/>
    <property type="project" value="InterPro"/>
</dbReference>
<dbReference type="Gene3D" id="4.10.640.10">
    <property type="entry name" value="Ribosomal protein S18"/>
    <property type="match status" value="1"/>
</dbReference>
<keyword evidence="9" id="KW-1185">Reference proteome</keyword>
<dbReference type="SUPFAM" id="SSF46911">
    <property type="entry name" value="Ribosomal protein S18"/>
    <property type="match status" value="1"/>
</dbReference>
<dbReference type="PANTHER" id="PTHR13479">
    <property type="entry name" value="30S RIBOSOMAL PROTEIN S18"/>
    <property type="match status" value="1"/>
</dbReference>
<dbReference type="eggNOG" id="COG0238">
    <property type="taxonomic scope" value="Bacteria"/>
</dbReference>
<feature type="compositionally biased region" description="Polar residues" evidence="7">
    <location>
        <begin position="1"/>
        <end position="10"/>
    </location>
</feature>
<evidence type="ECO:0000256" key="5">
    <source>
        <dbReference type="HAMAP-Rule" id="MF_00270"/>
    </source>
</evidence>
<dbReference type="AlphaFoldDB" id="S3L1Z8"/>
<dbReference type="HOGENOM" id="CLU_148710_0_0_12"/>
<keyword evidence="5" id="KW-0694">RNA-binding</keyword>
<evidence type="ECO:0000256" key="1">
    <source>
        <dbReference type="ARBA" id="ARBA00005589"/>
    </source>
</evidence>
<comment type="function">
    <text evidence="5">Binds as a heterodimer with protein bS6 to the central domain of the 16S rRNA, where it helps stabilize the platform of the 30S subunit.</text>
</comment>
<dbReference type="STRING" id="1125699.HMPREF9194_01138"/>
<dbReference type="Pfam" id="PF01084">
    <property type="entry name" value="Ribosomal_S18"/>
    <property type="match status" value="1"/>
</dbReference>
<comment type="subunit">
    <text evidence="5">Part of the 30S ribosomal subunit. Forms a tight heterodimer with protein bS6.</text>
</comment>
<feature type="compositionally biased region" description="Basic and acidic residues" evidence="7">
    <location>
        <begin position="33"/>
        <end position="45"/>
    </location>
</feature>
<evidence type="ECO:0000256" key="7">
    <source>
        <dbReference type="SAM" id="MobiDB-lite"/>
    </source>
</evidence>
<name>S3L1Z8_TREMA</name>
<dbReference type="GO" id="GO:0022627">
    <property type="term" value="C:cytosolic small ribosomal subunit"/>
    <property type="evidence" value="ECO:0007669"/>
    <property type="project" value="TreeGrafter"/>
</dbReference>
<dbReference type="PROSITE" id="PS00057">
    <property type="entry name" value="RIBOSOMAL_S18"/>
    <property type="match status" value="1"/>
</dbReference>
<dbReference type="PRINTS" id="PR00974">
    <property type="entry name" value="RIBOSOMALS18"/>
</dbReference>
<proteinExistence type="inferred from homology"/>
<evidence type="ECO:0000313" key="9">
    <source>
        <dbReference type="Proteomes" id="UP000014541"/>
    </source>
</evidence>
<dbReference type="InterPro" id="IPR036870">
    <property type="entry name" value="Ribosomal_bS18_sf"/>
</dbReference>
<accession>S3L1Z8</accession>
<dbReference type="OrthoDB" id="9812008at2"/>
<protein>
    <recommendedName>
        <fullName evidence="4 5">Small ribosomal subunit protein bS18</fullName>
    </recommendedName>
</protein>
<reference evidence="8 9" key="1">
    <citation type="submission" date="2013-04" db="EMBL/GenBank/DDBJ databases">
        <title>The Genome Sequence of Treponema maltophilum ATCC 51939.</title>
        <authorList>
            <consortium name="The Broad Institute Genomics Platform"/>
            <person name="Earl A."/>
            <person name="Ward D."/>
            <person name="Feldgarden M."/>
            <person name="Gevers D."/>
            <person name="Leonetti C."/>
            <person name="Blanton J.M."/>
            <person name="Dewhirst F.E."/>
            <person name="Izard J."/>
            <person name="Walker B."/>
            <person name="Young S."/>
            <person name="Zeng Q."/>
            <person name="Gargeya S."/>
            <person name="Fitzgerald M."/>
            <person name="Haas B."/>
            <person name="Abouelleil A."/>
            <person name="Allen A.W."/>
            <person name="Alvarado L."/>
            <person name="Arachchi H.M."/>
            <person name="Berlin A.M."/>
            <person name="Chapman S.B."/>
            <person name="Gainer-Dewar J."/>
            <person name="Goldberg J."/>
            <person name="Griggs A."/>
            <person name="Gujja S."/>
            <person name="Hansen M."/>
            <person name="Howarth C."/>
            <person name="Imamovic A."/>
            <person name="Ireland A."/>
            <person name="Larimer J."/>
            <person name="McCowan C."/>
            <person name="Murphy C."/>
            <person name="Pearson M."/>
            <person name="Poon T.W."/>
            <person name="Priest M."/>
            <person name="Roberts A."/>
            <person name="Saif S."/>
            <person name="Shea T."/>
            <person name="Sisk P."/>
            <person name="Sykes S."/>
            <person name="Wortman J."/>
            <person name="Nusbaum C."/>
            <person name="Birren B."/>
        </authorList>
    </citation>
    <scope>NUCLEOTIDE SEQUENCE [LARGE SCALE GENOMIC DNA]</scope>
    <source>
        <strain evidence="8 9">ATCC 51939</strain>
    </source>
</reference>
<sequence>MSDEVINTNEEVIEQTGSKEEALAAEEQLGAATRDDGREGEERGGRGKGKQFFRKKVCRFCANKSKIDYKDPDALRRFTTERGKILPRRITGTCAKHQRRLALEIKRARAICLLPFVAD</sequence>
<dbReference type="Proteomes" id="UP000014541">
    <property type="component" value="Unassembled WGS sequence"/>
</dbReference>
<evidence type="ECO:0000256" key="3">
    <source>
        <dbReference type="ARBA" id="ARBA00023274"/>
    </source>
</evidence>
<comment type="caution">
    <text evidence="8">The sequence shown here is derived from an EMBL/GenBank/DDBJ whole genome shotgun (WGS) entry which is preliminary data.</text>
</comment>
<dbReference type="InterPro" id="IPR018275">
    <property type="entry name" value="Ribosomal_bS18_CS"/>
</dbReference>
<dbReference type="GO" id="GO:0006412">
    <property type="term" value="P:translation"/>
    <property type="evidence" value="ECO:0007669"/>
    <property type="project" value="UniProtKB-UniRule"/>
</dbReference>
<dbReference type="EMBL" id="ATFF01000006">
    <property type="protein sequence ID" value="EPF30814.1"/>
    <property type="molecule type" value="Genomic_DNA"/>
</dbReference>
<gene>
    <name evidence="5" type="primary">rpsR</name>
    <name evidence="8" type="ORF">HMPREF9194_01138</name>
</gene>
<keyword evidence="5" id="KW-0699">rRNA-binding</keyword>
<dbReference type="HAMAP" id="MF_00270">
    <property type="entry name" value="Ribosomal_bS18"/>
    <property type="match status" value="1"/>
</dbReference>